<feature type="domain" description="Glycosyl transferase family 1" evidence="1">
    <location>
        <begin position="217"/>
        <end position="377"/>
    </location>
</feature>
<gene>
    <name evidence="2" type="ORF">AJR17_015140</name>
</gene>
<dbReference type="PANTHER" id="PTHR12526:SF609">
    <property type="entry name" value="LIPOPOLYSACCHARIDE BIOSYNTHESIS PROTEIN"/>
    <property type="match status" value="1"/>
</dbReference>
<proteinExistence type="predicted"/>
<evidence type="ECO:0000313" key="2">
    <source>
        <dbReference type="EMBL" id="OOO79562.1"/>
    </source>
</evidence>
<dbReference type="Pfam" id="PF00534">
    <property type="entry name" value="Glycos_transf_1"/>
    <property type="match status" value="1"/>
</dbReference>
<dbReference type="SUPFAM" id="SSF53756">
    <property type="entry name" value="UDP-Glycosyltransferase/glycogen phosphorylase"/>
    <property type="match status" value="1"/>
</dbReference>
<evidence type="ECO:0000259" key="1">
    <source>
        <dbReference type="Pfam" id="PF00534"/>
    </source>
</evidence>
<dbReference type="InterPro" id="IPR001296">
    <property type="entry name" value="Glyco_trans_1"/>
</dbReference>
<dbReference type="Gene3D" id="3.40.50.2000">
    <property type="entry name" value="Glycogen Phosphorylase B"/>
    <property type="match status" value="2"/>
</dbReference>
<dbReference type="GO" id="GO:0016757">
    <property type="term" value="F:glycosyltransferase activity"/>
    <property type="evidence" value="ECO:0007669"/>
    <property type="project" value="InterPro"/>
</dbReference>
<dbReference type="GO" id="GO:1901135">
    <property type="term" value="P:carbohydrate derivative metabolic process"/>
    <property type="evidence" value="ECO:0007669"/>
    <property type="project" value="UniProtKB-ARBA"/>
</dbReference>
<organism evidence="2">
    <name type="scientific">Shigella boydii</name>
    <dbReference type="NCBI Taxonomy" id="621"/>
    <lineage>
        <taxon>Bacteria</taxon>
        <taxon>Pseudomonadati</taxon>
        <taxon>Pseudomonadota</taxon>
        <taxon>Gammaproteobacteria</taxon>
        <taxon>Enterobacterales</taxon>
        <taxon>Enterobacteriaceae</taxon>
        <taxon>Shigella</taxon>
    </lineage>
</organism>
<reference evidence="2" key="1">
    <citation type="submission" date="2017-02" db="EMBL/GenBank/DDBJ databases">
        <title>Shigella draft genomes.</title>
        <authorList>
            <person name="Weis A.M."/>
            <person name="Weimer B.C."/>
            <person name="Gilpin B."/>
        </authorList>
    </citation>
    <scope>NUCLEOTIDE SEQUENCE [LARGE SCALE GENOMIC DNA]</scope>
    <source>
        <strain evidence="2">BCW_4868</strain>
    </source>
</reference>
<sequence>MRIALICDDYLPGSTRVSAKMMHELARELLQRGHEPVVVTPDCCIKSIYKVEQLDGVDILRFRNGRIKDVSKLKRAMCETLLSYNGWKAVNSYFSNDVIDAVIYYSPSIFFGPLVNKIKRKWSCPSFLILRDSFPQWVIDEGLIREDSLICRYFRFFEKINYQAADTIGVMSERNKELFLNMHPNIQSVEVLYNWCDTKEDAELDLRNKPDCITKIADKVIFLYGGNIGKAQDMGNLIRLAIAMKIYSNVHFIFIGQGDEYDFVSDSIKKYSLSNVSLFPSVSQDDFKTILKFVHVGLFSLSKKHTAHNFPGKLLGYMKNSLPILGSVNSGNDLSDVINNNEAGCVCNNGDDNALLRAAIRLAIDQDYRCMCGQKANQLLHEKFSVTSAIDNIMKHLNKKTQGYN</sequence>
<dbReference type="RefSeq" id="WP_075330542.1">
    <property type="nucleotide sequence ID" value="NZ_MSJS02000063.1"/>
</dbReference>
<dbReference type="Proteomes" id="UP000868349">
    <property type="component" value="Unassembled WGS sequence"/>
</dbReference>
<dbReference type="CDD" id="cd03794">
    <property type="entry name" value="GT4_WbuB-like"/>
    <property type="match status" value="1"/>
</dbReference>
<protein>
    <submittedName>
        <fullName evidence="2">Glycosyltransferase WbuB</fullName>
    </submittedName>
</protein>
<dbReference type="AlphaFoldDB" id="A0A1S9J9G7"/>
<name>A0A1S9J9G7_SHIBO</name>
<dbReference type="EMBL" id="MSJS02000063">
    <property type="protein sequence ID" value="OOO79562.1"/>
    <property type="molecule type" value="Genomic_DNA"/>
</dbReference>
<accession>A0A1S9J9G7</accession>
<comment type="caution">
    <text evidence="2">The sequence shown here is derived from an EMBL/GenBank/DDBJ whole genome shotgun (WGS) entry which is preliminary data.</text>
</comment>
<dbReference type="PANTHER" id="PTHR12526">
    <property type="entry name" value="GLYCOSYLTRANSFERASE"/>
    <property type="match status" value="1"/>
</dbReference>
<keyword evidence="2" id="KW-0808">Transferase</keyword>